<dbReference type="Proteomes" id="UP000092460">
    <property type="component" value="Unassembled WGS sequence"/>
</dbReference>
<evidence type="ECO:0000256" key="1">
    <source>
        <dbReference type="SAM" id="Phobius"/>
    </source>
</evidence>
<organism evidence="2 3">
    <name type="scientific">Glossina palpalis gambiensis</name>
    <dbReference type="NCBI Taxonomy" id="67801"/>
    <lineage>
        <taxon>Eukaryota</taxon>
        <taxon>Metazoa</taxon>
        <taxon>Ecdysozoa</taxon>
        <taxon>Arthropoda</taxon>
        <taxon>Hexapoda</taxon>
        <taxon>Insecta</taxon>
        <taxon>Pterygota</taxon>
        <taxon>Neoptera</taxon>
        <taxon>Endopterygota</taxon>
        <taxon>Diptera</taxon>
        <taxon>Brachycera</taxon>
        <taxon>Muscomorpha</taxon>
        <taxon>Hippoboscoidea</taxon>
        <taxon>Glossinidae</taxon>
        <taxon>Glossina</taxon>
    </lineage>
</organism>
<proteinExistence type="predicted"/>
<accession>A0A1B0AME5</accession>
<keyword evidence="1" id="KW-1133">Transmembrane helix</keyword>
<keyword evidence="1" id="KW-0812">Transmembrane</keyword>
<reference evidence="2" key="2">
    <citation type="submission" date="2020-05" db="UniProtKB">
        <authorList>
            <consortium name="EnsemblMetazoa"/>
        </authorList>
    </citation>
    <scope>IDENTIFICATION</scope>
    <source>
        <strain evidence="2">IAEA</strain>
    </source>
</reference>
<feature type="transmembrane region" description="Helical" evidence="1">
    <location>
        <begin position="43"/>
        <end position="67"/>
    </location>
</feature>
<protein>
    <submittedName>
        <fullName evidence="2">Uncharacterized protein</fullName>
    </submittedName>
</protein>
<evidence type="ECO:0000313" key="2">
    <source>
        <dbReference type="EnsemblMetazoa" id="GPPI001745-PA"/>
    </source>
</evidence>
<keyword evidence="3" id="KW-1185">Reference proteome</keyword>
<evidence type="ECO:0000313" key="3">
    <source>
        <dbReference type="Proteomes" id="UP000092460"/>
    </source>
</evidence>
<dbReference type="VEuPathDB" id="VectorBase:GPPI001745"/>
<dbReference type="EnsemblMetazoa" id="GPPI001745-RA">
    <property type="protein sequence ID" value="GPPI001745-PA"/>
    <property type="gene ID" value="GPPI001745"/>
</dbReference>
<dbReference type="AlphaFoldDB" id="A0A1B0AME5"/>
<feature type="transmembrane region" description="Helical" evidence="1">
    <location>
        <begin position="20"/>
        <end position="37"/>
    </location>
</feature>
<keyword evidence="1" id="KW-0472">Membrane</keyword>
<dbReference type="EMBL" id="JXJN01000396">
    <property type="status" value="NOT_ANNOTATED_CDS"/>
    <property type="molecule type" value="Genomic_DNA"/>
</dbReference>
<reference evidence="3" key="1">
    <citation type="submission" date="2015-01" db="EMBL/GenBank/DDBJ databases">
        <authorList>
            <person name="Aksoy S."/>
            <person name="Warren W."/>
            <person name="Wilson R.K."/>
        </authorList>
    </citation>
    <scope>NUCLEOTIDE SEQUENCE [LARGE SCALE GENOMIC DNA]</scope>
    <source>
        <strain evidence="3">IAEA</strain>
    </source>
</reference>
<sequence length="147" mass="16069">MFLIIVLSPQGVETFNVNDFAHLFFTICFPLCLPFFLEDLTCASFSTAAAAAASSSPTTLLAVIILIKLHKDIIIKFYKYVLGCGVLIKLNNRGDGSTRSATTTTTRKSKLVMENKLLPTMAHGSTCDFPSGMRCKNHFLQRVSGNA</sequence>
<name>A0A1B0AME5_9MUSC</name>